<dbReference type="GeneID" id="303303753"/>
<dbReference type="Proteomes" id="UP000606115">
    <property type="component" value="Unassembled WGS sequence"/>
</dbReference>
<protein>
    <recommendedName>
        <fullName evidence="1">Helix-turn-helix domain-containing protein</fullName>
    </recommendedName>
</protein>
<feature type="domain" description="Helix-turn-helix" evidence="1">
    <location>
        <begin position="8"/>
        <end position="60"/>
    </location>
</feature>
<dbReference type="RefSeq" id="WP_188684652.1">
    <property type="nucleotide sequence ID" value="NZ_BMKX01000002.1"/>
</dbReference>
<proteinExistence type="predicted"/>
<sequence>MEETKIRYLTAAEVAEQLKIKPRTVDNWRYRTEPYGPPYTHIAGQVRYPAEKFNAWCEEQNSKAIQ</sequence>
<accession>A0ABQ2DGZ4</accession>
<evidence type="ECO:0000259" key="1">
    <source>
        <dbReference type="Pfam" id="PF12728"/>
    </source>
</evidence>
<dbReference type="InterPro" id="IPR009061">
    <property type="entry name" value="DNA-bd_dom_put_sf"/>
</dbReference>
<evidence type="ECO:0000313" key="2">
    <source>
        <dbReference type="EMBL" id="GGJ56224.1"/>
    </source>
</evidence>
<gene>
    <name evidence="2" type="ORF">GCM10007173_13800</name>
</gene>
<dbReference type="EMBL" id="BMKX01000002">
    <property type="protein sequence ID" value="GGJ56224.1"/>
    <property type="molecule type" value="Genomic_DNA"/>
</dbReference>
<dbReference type="InterPro" id="IPR041657">
    <property type="entry name" value="HTH_17"/>
</dbReference>
<name>A0ABQ2DGZ4_9MICC</name>
<evidence type="ECO:0000313" key="3">
    <source>
        <dbReference type="Proteomes" id="UP000606115"/>
    </source>
</evidence>
<reference evidence="3" key="1">
    <citation type="journal article" date="2019" name="Int. J. Syst. Evol. Microbiol.">
        <title>The Global Catalogue of Microorganisms (GCM) 10K type strain sequencing project: providing services to taxonomists for standard genome sequencing and annotation.</title>
        <authorList>
            <consortium name="The Broad Institute Genomics Platform"/>
            <consortium name="The Broad Institute Genome Sequencing Center for Infectious Disease"/>
            <person name="Wu L."/>
            <person name="Ma J."/>
        </authorList>
    </citation>
    <scope>NUCLEOTIDE SEQUENCE [LARGE SCALE GENOMIC DNA]</scope>
    <source>
        <strain evidence="3">CGMCC 1.3685</strain>
    </source>
</reference>
<comment type="caution">
    <text evidence="2">The sequence shown here is derived from an EMBL/GenBank/DDBJ whole genome shotgun (WGS) entry which is preliminary data.</text>
</comment>
<keyword evidence="3" id="KW-1185">Reference proteome</keyword>
<dbReference type="Pfam" id="PF12728">
    <property type="entry name" value="HTH_17"/>
    <property type="match status" value="1"/>
</dbReference>
<dbReference type="SUPFAM" id="SSF46955">
    <property type="entry name" value="Putative DNA-binding domain"/>
    <property type="match status" value="1"/>
</dbReference>
<organism evidence="2 3">
    <name type="scientific">Glutamicibacter ardleyensis</name>
    <dbReference type="NCBI Taxonomy" id="225894"/>
    <lineage>
        <taxon>Bacteria</taxon>
        <taxon>Bacillati</taxon>
        <taxon>Actinomycetota</taxon>
        <taxon>Actinomycetes</taxon>
        <taxon>Micrococcales</taxon>
        <taxon>Micrococcaceae</taxon>
        <taxon>Glutamicibacter</taxon>
    </lineage>
</organism>